<evidence type="ECO:0000313" key="2">
    <source>
        <dbReference type="Proteomes" id="UP001604336"/>
    </source>
</evidence>
<accession>A0ABD1QSW7</accession>
<evidence type="ECO:0000313" key="1">
    <source>
        <dbReference type="EMBL" id="KAL2479300.1"/>
    </source>
</evidence>
<dbReference type="AlphaFoldDB" id="A0ABD1QSW7"/>
<protein>
    <submittedName>
        <fullName evidence="1">Uncharacterized protein</fullName>
    </submittedName>
</protein>
<gene>
    <name evidence="1" type="ORF">Adt_32266</name>
</gene>
<sequence length="138" mass="16238">MVRADEAINLLEKAQGDCSIDYLFNYMLHFAKFYSLFLQDASPRDMIIILRFSDILPRKMIIIFRFCDVLLSEMIIVPPFQRCLTLRDIYLSPLRRCLATKDVYLSPLRLDTSLHEKIRIHNQSSSYNGTQLLQQHHS</sequence>
<dbReference type="Proteomes" id="UP001604336">
    <property type="component" value="Unassembled WGS sequence"/>
</dbReference>
<organism evidence="1 2">
    <name type="scientific">Abeliophyllum distichum</name>
    <dbReference type="NCBI Taxonomy" id="126358"/>
    <lineage>
        <taxon>Eukaryota</taxon>
        <taxon>Viridiplantae</taxon>
        <taxon>Streptophyta</taxon>
        <taxon>Embryophyta</taxon>
        <taxon>Tracheophyta</taxon>
        <taxon>Spermatophyta</taxon>
        <taxon>Magnoliopsida</taxon>
        <taxon>eudicotyledons</taxon>
        <taxon>Gunneridae</taxon>
        <taxon>Pentapetalae</taxon>
        <taxon>asterids</taxon>
        <taxon>lamiids</taxon>
        <taxon>Lamiales</taxon>
        <taxon>Oleaceae</taxon>
        <taxon>Forsythieae</taxon>
        <taxon>Abeliophyllum</taxon>
    </lineage>
</organism>
<keyword evidence="2" id="KW-1185">Reference proteome</keyword>
<comment type="caution">
    <text evidence="1">The sequence shown here is derived from an EMBL/GenBank/DDBJ whole genome shotgun (WGS) entry which is preliminary data.</text>
</comment>
<name>A0ABD1QSW7_9LAMI</name>
<dbReference type="EMBL" id="JBFOLK010000010">
    <property type="protein sequence ID" value="KAL2479300.1"/>
    <property type="molecule type" value="Genomic_DNA"/>
</dbReference>
<reference evidence="2" key="1">
    <citation type="submission" date="2024-07" db="EMBL/GenBank/DDBJ databases">
        <title>Two chromosome-level genome assemblies of Korean endemic species Abeliophyllum distichum and Forsythia ovata (Oleaceae).</title>
        <authorList>
            <person name="Jang H."/>
        </authorList>
    </citation>
    <scope>NUCLEOTIDE SEQUENCE [LARGE SCALE GENOMIC DNA]</scope>
</reference>
<proteinExistence type="predicted"/>